<comment type="caution">
    <text evidence="2">The sequence shown here is derived from an EMBL/GenBank/DDBJ whole genome shotgun (WGS) entry which is preliminary data.</text>
</comment>
<dbReference type="Proteomes" id="UP000681290">
    <property type="component" value="Unassembled WGS sequence"/>
</dbReference>
<dbReference type="EMBL" id="BOSM01000010">
    <property type="protein sequence ID" value="GIP60589.1"/>
    <property type="molecule type" value="Genomic_DNA"/>
</dbReference>
<protein>
    <submittedName>
        <fullName evidence="2">Uncharacterized protein</fullName>
    </submittedName>
</protein>
<organism evidence="2 3">
    <name type="scientific">Paenibacillus woosongensis</name>
    <dbReference type="NCBI Taxonomy" id="307580"/>
    <lineage>
        <taxon>Bacteria</taxon>
        <taxon>Bacillati</taxon>
        <taxon>Bacillota</taxon>
        <taxon>Bacilli</taxon>
        <taxon>Bacillales</taxon>
        <taxon>Paenibacillaceae</taxon>
        <taxon>Paenibacillus</taxon>
    </lineage>
</organism>
<feature type="region of interest" description="Disordered" evidence="1">
    <location>
        <begin position="19"/>
        <end position="49"/>
    </location>
</feature>
<proteinExistence type="predicted"/>
<evidence type="ECO:0000256" key="1">
    <source>
        <dbReference type="SAM" id="MobiDB-lite"/>
    </source>
</evidence>
<dbReference type="RefSeq" id="WP_213594268.1">
    <property type="nucleotide sequence ID" value="NZ_BOSM01000010.1"/>
</dbReference>
<gene>
    <name evidence="2" type="ORF">J15TS10_44030</name>
</gene>
<name>A0ABQ4MXE5_9BACL</name>
<evidence type="ECO:0000313" key="2">
    <source>
        <dbReference type="EMBL" id="GIP60589.1"/>
    </source>
</evidence>
<keyword evidence="3" id="KW-1185">Reference proteome</keyword>
<reference evidence="2 3" key="1">
    <citation type="submission" date="2021-03" db="EMBL/GenBank/DDBJ databases">
        <title>Antimicrobial resistance genes in bacteria isolated from Japanese honey, and their potential for conferring macrolide and lincosamide resistance in the American foulbrood pathogen Paenibacillus larvae.</title>
        <authorList>
            <person name="Okamoto M."/>
            <person name="Kumagai M."/>
            <person name="Kanamori H."/>
            <person name="Takamatsu D."/>
        </authorList>
    </citation>
    <scope>NUCLEOTIDE SEQUENCE [LARGE SCALE GENOMIC DNA]</scope>
    <source>
        <strain evidence="2 3">J15TS10</strain>
    </source>
</reference>
<accession>A0ABQ4MXE5</accession>
<evidence type="ECO:0000313" key="3">
    <source>
        <dbReference type="Proteomes" id="UP000681290"/>
    </source>
</evidence>
<sequence length="49" mass="6105">MENNTEKKIDLEKMFEKMHKQAREQAERNRKIQEHYFGKENQYLGEGRY</sequence>
<feature type="compositionally biased region" description="Basic and acidic residues" evidence="1">
    <location>
        <begin position="19"/>
        <end position="38"/>
    </location>
</feature>